<gene>
    <name evidence="2" type="ORF">GSLYS_00016644001</name>
</gene>
<accession>A0AAV2IBU9</accession>
<evidence type="ECO:0000313" key="2">
    <source>
        <dbReference type="EMBL" id="CAL1543110.1"/>
    </source>
</evidence>
<name>A0AAV2IBU9_LYMST</name>
<proteinExistence type="predicted"/>
<feature type="compositionally biased region" description="Basic and acidic residues" evidence="1">
    <location>
        <begin position="61"/>
        <end position="78"/>
    </location>
</feature>
<evidence type="ECO:0000256" key="1">
    <source>
        <dbReference type="SAM" id="MobiDB-lite"/>
    </source>
</evidence>
<feature type="compositionally biased region" description="Basic and acidic residues" evidence="1">
    <location>
        <begin position="1"/>
        <end position="10"/>
    </location>
</feature>
<reference evidence="2 3" key="1">
    <citation type="submission" date="2024-04" db="EMBL/GenBank/DDBJ databases">
        <authorList>
            <consortium name="Genoscope - CEA"/>
            <person name="William W."/>
        </authorList>
    </citation>
    <scope>NUCLEOTIDE SEQUENCE [LARGE SCALE GENOMIC DNA]</scope>
</reference>
<dbReference type="EMBL" id="CAXITT010000525">
    <property type="protein sequence ID" value="CAL1543110.1"/>
    <property type="molecule type" value="Genomic_DNA"/>
</dbReference>
<feature type="compositionally biased region" description="Basic residues" evidence="1">
    <location>
        <begin position="151"/>
        <end position="161"/>
    </location>
</feature>
<organism evidence="2 3">
    <name type="scientific">Lymnaea stagnalis</name>
    <name type="common">Great pond snail</name>
    <name type="synonym">Helix stagnalis</name>
    <dbReference type="NCBI Taxonomy" id="6523"/>
    <lineage>
        <taxon>Eukaryota</taxon>
        <taxon>Metazoa</taxon>
        <taxon>Spiralia</taxon>
        <taxon>Lophotrochozoa</taxon>
        <taxon>Mollusca</taxon>
        <taxon>Gastropoda</taxon>
        <taxon>Heterobranchia</taxon>
        <taxon>Euthyneura</taxon>
        <taxon>Panpulmonata</taxon>
        <taxon>Hygrophila</taxon>
        <taxon>Lymnaeoidea</taxon>
        <taxon>Lymnaeidae</taxon>
        <taxon>Lymnaea</taxon>
    </lineage>
</organism>
<protein>
    <submittedName>
        <fullName evidence="2">Uncharacterized protein</fullName>
    </submittedName>
</protein>
<sequence>MTDSRTDHSDVNTSPAPNVGVRTNTSTTVMSMPLPNYKPSSVRPLPSIKRPASPPGYTNKVARENPFDDQTHVRESRSRNKTRAPPQSQTPQPDSDISNSSIGGKNSLAVRSNSTSYRNSSSSRLLEARPRTQEISSRSSKSRPELDGVVMKRKMDKKRSAKSAVNTPPLSVRREAVVHVVYAGRPDHLGDHVYDADEQGRASPRRRFMLDTRASTAMSRMTTPTADQFAVHCEYPVMEEDDCSLTRSLSRSSVLQADGSGNRSPFLYQMIDFDNFTENVPSFVRQDVKRNGRLVTEIFILKVNFLRRRRQLGETSTTMNPNAKKAQQLSMLSGAGGQGAADKVNHQNSTAITADGFQ</sequence>
<dbReference type="Proteomes" id="UP001497497">
    <property type="component" value="Unassembled WGS sequence"/>
</dbReference>
<feature type="compositionally biased region" description="Low complexity" evidence="1">
    <location>
        <begin position="85"/>
        <end position="96"/>
    </location>
</feature>
<dbReference type="AlphaFoldDB" id="A0AAV2IBU9"/>
<comment type="caution">
    <text evidence="2">The sequence shown here is derived from an EMBL/GenBank/DDBJ whole genome shotgun (WGS) entry which is preliminary data.</text>
</comment>
<feature type="region of interest" description="Disordered" evidence="1">
    <location>
        <begin position="1"/>
        <end position="167"/>
    </location>
</feature>
<keyword evidence="3" id="KW-1185">Reference proteome</keyword>
<feature type="compositionally biased region" description="Low complexity" evidence="1">
    <location>
        <begin position="111"/>
        <end position="124"/>
    </location>
</feature>
<evidence type="ECO:0000313" key="3">
    <source>
        <dbReference type="Proteomes" id="UP001497497"/>
    </source>
</evidence>
<feature type="compositionally biased region" description="Polar residues" evidence="1">
    <location>
        <begin position="11"/>
        <end position="30"/>
    </location>
</feature>